<dbReference type="Proteomes" id="UP000199428">
    <property type="component" value="Unassembled WGS sequence"/>
</dbReference>
<evidence type="ECO:0000256" key="1">
    <source>
        <dbReference type="ARBA" id="ARBA00023125"/>
    </source>
</evidence>
<name>A0A1G5S6W6_PSEXY</name>
<reference evidence="4 5" key="1">
    <citation type="submission" date="2016-10" db="EMBL/GenBank/DDBJ databases">
        <authorList>
            <person name="de Groot N.N."/>
        </authorList>
    </citation>
    <scope>NUCLEOTIDE SEQUENCE [LARGE SCALE GENOMIC DNA]</scope>
    <source>
        <strain evidence="4 5">DSM 10317</strain>
    </source>
</reference>
<dbReference type="InterPro" id="IPR009057">
    <property type="entry name" value="Homeodomain-like_sf"/>
</dbReference>
<feature type="DNA-binding region" description="H-T-H motif" evidence="2">
    <location>
        <begin position="27"/>
        <end position="46"/>
    </location>
</feature>
<dbReference type="Pfam" id="PF00440">
    <property type="entry name" value="TetR_N"/>
    <property type="match status" value="1"/>
</dbReference>
<dbReference type="AlphaFoldDB" id="A0A1G5S6W6"/>
<feature type="domain" description="HTH tetR-type" evidence="3">
    <location>
        <begin position="4"/>
        <end position="64"/>
    </location>
</feature>
<proteinExistence type="predicted"/>
<dbReference type="PROSITE" id="PS50977">
    <property type="entry name" value="HTH_TETR_2"/>
    <property type="match status" value="1"/>
</dbReference>
<dbReference type="PANTHER" id="PTHR43479">
    <property type="entry name" value="ACREF/ENVCD OPERON REPRESSOR-RELATED"/>
    <property type="match status" value="1"/>
</dbReference>
<evidence type="ECO:0000313" key="4">
    <source>
        <dbReference type="EMBL" id="SCZ81309.1"/>
    </source>
</evidence>
<dbReference type="EMBL" id="FMWK01000020">
    <property type="protein sequence ID" value="SCZ81309.1"/>
    <property type="molecule type" value="Genomic_DNA"/>
</dbReference>
<accession>A0A1G5S6W6</accession>
<dbReference type="Gene3D" id="1.10.357.10">
    <property type="entry name" value="Tetracycline Repressor, domain 2"/>
    <property type="match status" value="1"/>
</dbReference>
<protein>
    <submittedName>
        <fullName evidence="4">Transcriptional regulator, TetR family</fullName>
    </submittedName>
</protein>
<keyword evidence="1 2" id="KW-0238">DNA-binding</keyword>
<gene>
    <name evidence="4" type="ORF">SAMN02910350_02752</name>
</gene>
<sequence>MKRKTSKEILAESFHEVAEKKNIDKITVKDITDNCGYSPATFYRQFTDKYALIAWDYTRELEEILSEVDGTIEGLNKALRGVAEFFQERRGYLANLFLHTGGLEAFITCMQDIHYESLKDIVQKGAGNQHIDSITDMYIRLYVLGTAQLSSEWILGRWEATTEDLAKVYQETFPQPLKKYLK</sequence>
<evidence type="ECO:0000313" key="5">
    <source>
        <dbReference type="Proteomes" id="UP000199428"/>
    </source>
</evidence>
<evidence type="ECO:0000256" key="2">
    <source>
        <dbReference type="PROSITE-ProRule" id="PRU00335"/>
    </source>
</evidence>
<organism evidence="4 5">
    <name type="scientific">Pseudobutyrivibrio xylanivorans</name>
    <dbReference type="NCBI Taxonomy" id="185007"/>
    <lineage>
        <taxon>Bacteria</taxon>
        <taxon>Bacillati</taxon>
        <taxon>Bacillota</taxon>
        <taxon>Clostridia</taxon>
        <taxon>Lachnospirales</taxon>
        <taxon>Lachnospiraceae</taxon>
        <taxon>Pseudobutyrivibrio</taxon>
    </lineage>
</organism>
<dbReference type="SUPFAM" id="SSF46689">
    <property type="entry name" value="Homeodomain-like"/>
    <property type="match status" value="1"/>
</dbReference>
<dbReference type="RefSeq" id="WP_090164163.1">
    <property type="nucleotide sequence ID" value="NZ_FMWK01000020.1"/>
</dbReference>
<dbReference type="InterPro" id="IPR050624">
    <property type="entry name" value="HTH-type_Tx_Regulator"/>
</dbReference>
<dbReference type="InterPro" id="IPR001647">
    <property type="entry name" value="HTH_TetR"/>
</dbReference>
<dbReference type="PANTHER" id="PTHR43479:SF11">
    <property type="entry name" value="ACREF_ENVCD OPERON REPRESSOR-RELATED"/>
    <property type="match status" value="1"/>
</dbReference>
<dbReference type="GO" id="GO:0003677">
    <property type="term" value="F:DNA binding"/>
    <property type="evidence" value="ECO:0007669"/>
    <property type="project" value="UniProtKB-UniRule"/>
</dbReference>
<evidence type="ECO:0000259" key="3">
    <source>
        <dbReference type="PROSITE" id="PS50977"/>
    </source>
</evidence>